<dbReference type="Pfam" id="PF01312">
    <property type="entry name" value="Bac_export_2"/>
    <property type="match status" value="1"/>
</dbReference>
<dbReference type="RefSeq" id="WP_035709192.1">
    <property type="nucleotide sequence ID" value="NZ_CAMIFG010000102.1"/>
</dbReference>
<dbReference type="Gene3D" id="3.40.1690.10">
    <property type="entry name" value="secretion proteins EscU"/>
    <property type="match status" value="1"/>
</dbReference>
<keyword evidence="2" id="KW-0966">Cell projection</keyword>
<dbReference type="Proteomes" id="UP000028826">
    <property type="component" value="Unassembled WGS sequence"/>
</dbReference>
<dbReference type="OrthoDB" id="9807950at2"/>
<dbReference type="EMBL" id="JGYG01000003">
    <property type="protein sequence ID" value="KFI30540.1"/>
    <property type="molecule type" value="Genomic_DNA"/>
</dbReference>
<proteinExistence type="inferred from homology"/>
<dbReference type="InterPro" id="IPR006135">
    <property type="entry name" value="T3SS_substrate_exporter"/>
</dbReference>
<protein>
    <submittedName>
        <fullName evidence="2">Flagellar biosynthesis protein FlhB</fullName>
    </submittedName>
</protein>
<keyword evidence="2" id="KW-0969">Cilium</keyword>
<sequence length="357" mass="38376">MSDDAEKQYEPTQKRLDDARRKGEVVRSADIGTAAAYGGLLLAGLFSGRAAVDGIGTLGSLLLGQADMLAEGLVTTPEGGMSGVMVSTIRSVAPFFVLPAGLVLLATLAQRAMIFAPSKIAPKLSRISPLANAKQKFGPTGLVEFLKSFIKLLLIAGLLGVFLSNRMSLLLTAPHLAPAQGAGLLGELLLAFLVPIFTIAVVFAALDYLWQRFDFLRRNRMSRKEVMDEAKEQEGDPHIRQQRRAKAEAIATNRMMADMPKADVVIVNPTHYAVALKWSRSEPGPPLCLAKGVDEVAARIRAAAAEHGVPIHSDPPTARALHASVDVGTRIRPEHYRAVAIAIRFAERVRAARRPGA</sequence>
<dbReference type="GO" id="GO:0009306">
    <property type="term" value="P:protein secretion"/>
    <property type="evidence" value="ECO:0007669"/>
    <property type="project" value="InterPro"/>
</dbReference>
<keyword evidence="3" id="KW-1185">Reference proteome</keyword>
<dbReference type="InterPro" id="IPR029025">
    <property type="entry name" value="T3SS_substrate_exporter_C"/>
</dbReference>
<organism evidence="2 3">
    <name type="scientific">Haematobacter massiliensis</name>
    <dbReference type="NCBI Taxonomy" id="195105"/>
    <lineage>
        <taxon>Bacteria</taxon>
        <taxon>Pseudomonadati</taxon>
        <taxon>Pseudomonadota</taxon>
        <taxon>Alphaproteobacteria</taxon>
        <taxon>Rhodobacterales</taxon>
        <taxon>Paracoccaceae</taxon>
        <taxon>Haematobacter</taxon>
    </lineage>
</organism>
<reference evidence="2 3" key="1">
    <citation type="submission" date="2014-03" db="EMBL/GenBank/DDBJ databases">
        <title>Genome of Haematobacter massiliensis CCUG 47968.</title>
        <authorList>
            <person name="Wang D."/>
            <person name="Wang G."/>
        </authorList>
    </citation>
    <scope>NUCLEOTIDE SEQUENCE [LARGE SCALE GENOMIC DNA]</scope>
    <source>
        <strain evidence="2 3">CCUG 47968</strain>
    </source>
</reference>
<comment type="caution">
    <text evidence="2">The sequence shown here is derived from an EMBL/GenBank/DDBJ whole genome shotgun (WGS) entry which is preliminary data.</text>
</comment>
<evidence type="ECO:0000256" key="1">
    <source>
        <dbReference type="ARBA" id="ARBA00010690"/>
    </source>
</evidence>
<name>A0A086Y8E0_9RHOB</name>
<evidence type="ECO:0000313" key="2">
    <source>
        <dbReference type="EMBL" id="KFI30540.1"/>
    </source>
</evidence>
<dbReference type="STRING" id="195105.CN97_13410"/>
<dbReference type="AlphaFoldDB" id="A0A086Y8E0"/>
<dbReference type="PANTHER" id="PTHR30531:SF12">
    <property type="entry name" value="FLAGELLAR BIOSYNTHETIC PROTEIN FLHB"/>
    <property type="match status" value="1"/>
</dbReference>
<dbReference type="PRINTS" id="PR00950">
    <property type="entry name" value="TYPE3IMSPROT"/>
</dbReference>
<dbReference type="SUPFAM" id="SSF160544">
    <property type="entry name" value="EscU C-terminal domain-like"/>
    <property type="match status" value="1"/>
</dbReference>
<dbReference type="GO" id="GO:0005886">
    <property type="term" value="C:plasma membrane"/>
    <property type="evidence" value="ECO:0007669"/>
    <property type="project" value="TreeGrafter"/>
</dbReference>
<gene>
    <name evidence="2" type="ORF">CN97_13410</name>
</gene>
<keyword evidence="2" id="KW-0282">Flagellum</keyword>
<dbReference type="PANTHER" id="PTHR30531">
    <property type="entry name" value="FLAGELLAR BIOSYNTHETIC PROTEIN FLHB"/>
    <property type="match status" value="1"/>
</dbReference>
<evidence type="ECO:0000313" key="3">
    <source>
        <dbReference type="Proteomes" id="UP000028826"/>
    </source>
</evidence>
<comment type="similarity">
    <text evidence="1">Belongs to the type III secretion exporter family.</text>
</comment>
<accession>A0A086Y8E0</accession>
<dbReference type="eggNOG" id="COG1377">
    <property type="taxonomic scope" value="Bacteria"/>
</dbReference>